<organism evidence="5 6">
    <name type="scientific">Candidatus Gottesmanbacteria bacterium RIFCSPHIGHO2_02_FULL_39_14</name>
    <dbReference type="NCBI Taxonomy" id="1798383"/>
    <lineage>
        <taxon>Bacteria</taxon>
        <taxon>Candidatus Gottesmaniibacteriota</taxon>
    </lineage>
</organism>
<evidence type="ECO:0000256" key="1">
    <source>
        <dbReference type="ARBA" id="ARBA00022722"/>
    </source>
</evidence>
<keyword evidence="1" id="KW-0540">Nuclease</keyword>
<dbReference type="GO" id="GO:0004519">
    <property type="term" value="F:endonuclease activity"/>
    <property type="evidence" value="ECO:0007669"/>
    <property type="project" value="UniProtKB-KW"/>
</dbReference>
<reference evidence="5 6" key="1">
    <citation type="journal article" date="2016" name="Nat. Commun.">
        <title>Thousands of microbial genomes shed light on interconnected biogeochemical processes in an aquifer system.</title>
        <authorList>
            <person name="Anantharaman K."/>
            <person name="Brown C.T."/>
            <person name="Hug L.A."/>
            <person name="Sharon I."/>
            <person name="Castelle C.J."/>
            <person name="Probst A.J."/>
            <person name="Thomas B.C."/>
            <person name="Singh A."/>
            <person name="Wilkins M.J."/>
            <person name="Karaoz U."/>
            <person name="Brodie E.L."/>
            <person name="Williams K.H."/>
            <person name="Hubbard S.S."/>
            <person name="Banfield J.F."/>
        </authorList>
    </citation>
    <scope>NUCLEOTIDE SEQUENCE [LARGE SCALE GENOMIC DNA]</scope>
</reference>
<dbReference type="EMBL" id="MFJM01000007">
    <property type="protein sequence ID" value="OGG19042.1"/>
    <property type="molecule type" value="Genomic_DNA"/>
</dbReference>
<dbReference type="InterPro" id="IPR035437">
    <property type="entry name" value="SNase_OB-fold_sf"/>
</dbReference>
<keyword evidence="2" id="KW-0255">Endonuclease</keyword>
<dbReference type="Gene3D" id="2.40.50.90">
    <property type="match status" value="1"/>
</dbReference>
<feature type="domain" description="TNase-like" evidence="4">
    <location>
        <begin position="65"/>
        <end position="193"/>
    </location>
</feature>
<sequence>MKYFFLLLFIASVIALPVGLIRSLKNEPKVASLMTTISPSPIIPTITVKPTESPIPTVTPSAKQRGILVKVINVVDGDTIKIETGETVRFIGIDSPESVDPRKPIQCYSKEATVKNEDLVLGKTVELEKDVSEKDRYGRLLRYIWIGDQLINEILVREGFAYSSTYPPDVKYQNLFLEAQHLAREEKRGLWGDVCQNQAIVLPSARPISDGSYVCDCSKSCAKMSSCDEAQYQLNVCGCSRRDADGDGIACDADCQ</sequence>
<dbReference type="PANTHER" id="PTHR12302:SF3">
    <property type="entry name" value="SERINE_THREONINE-PROTEIN KINASE 31"/>
    <property type="match status" value="1"/>
</dbReference>
<evidence type="ECO:0000313" key="6">
    <source>
        <dbReference type="Proteomes" id="UP000176253"/>
    </source>
</evidence>
<dbReference type="InterPro" id="IPR016071">
    <property type="entry name" value="Staphylococal_nuclease_OB-fold"/>
</dbReference>
<comment type="caution">
    <text evidence="5">The sequence shown here is derived from an EMBL/GenBank/DDBJ whole genome shotgun (WGS) entry which is preliminary data.</text>
</comment>
<dbReference type="GO" id="GO:0016787">
    <property type="term" value="F:hydrolase activity"/>
    <property type="evidence" value="ECO:0007669"/>
    <property type="project" value="UniProtKB-KW"/>
</dbReference>
<dbReference type="Pfam" id="PF00565">
    <property type="entry name" value="SNase"/>
    <property type="match status" value="1"/>
</dbReference>
<dbReference type="SUPFAM" id="SSF50199">
    <property type="entry name" value="Staphylococcal nuclease"/>
    <property type="match status" value="1"/>
</dbReference>
<evidence type="ECO:0000313" key="5">
    <source>
        <dbReference type="EMBL" id="OGG19042.1"/>
    </source>
</evidence>
<dbReference type="SMART" id="SM00318">
    <property type="entry name" value="SNc"/>
    <property type="match status" value="1"/>
</dbReference>
<dbReference type="AlphaFoldDB" id="A0A1F6A3K0"/>
<proteinExistence type="predicted"/>
<dbReference type="Proteomes" id="UP000176253">
    <property type="component" value="Unassembled WGS sequence"/>
</dbReference>
<evidence type="ECO:0000256" key="2">
    <source>
        <dbReference type="ARBA" id="ARBA00022759"/>
    </source>
</evidence>
<dbReference type="STRING" id="1798383.A3D78_06770"/>
<protein>
    <recommendedName>
        <fullName evidence="4">TNase-like domain-containing protein</fullName>
    </recommendedName>
</protein>
<dbReference type="PANTHER" id="PTHR12302">
    <property type="entry name" value="EBNA2 BINDING PROTEIN P100"/>
    <property type="match status" value="1"/>
</dbReference>
<evidence type="ECO:0000259" key="4">
    <source>
        <dbReference type="PROSITE" id="PS50830"/>
    </source>
</evidence>
<gene>
    <name evidence="5" type="ORF">A3D78_06770</name>
</gene>
<name>A0A1F6A3K0_9BACT</name>
<keyword evidence="3" id="KW-0378">Hydrolase</keyword>
<dbReference type="PROSITE" id="PS50830">
    <property type="entry name" value="TNASE_3"/>
    <property type="match status" value="1"/>
</dbReference>
<accession>A0A1F6A3K0</accession>
<evidence type="ECO:0000256" key="3">
    <source>
        <dbReference type="ARBA" id="ARBA00022801"/>
    </source>
</evidence>